<dbReference type="GO" id="GO:0016887">
    <property type="term" value="F:ATP hydrolysis activity"/>
    <property type="evidence" value="ECO:0007669"/>
    <property type="project" value="InterPro"/>
</dbReference>
<feature type="transmembrane region" description="Helical" evidence="11">
    <location>
        <begin position="89"/>
        <end position="118"/>
    </location>
</feature>
<dbReference type="SMART" id="SM00382">
    <property type="entry name" value="AAA"/>
    <property type="match status" value="1"/>
</dbReference>
<comment type="caution">
    <text evidence="14">The sequence shown here is derived from an EMBL/GenBank/DDBJ whole genome shotgun (WGS) entry which is preliminary data.</text>
</comment>
<dbReference type="Gene3D" id="3.40.50.300">
    <property type="entry name" value="P-loop containing nucleotide triphosphate hydrolases"/>
    <property type="match status" value="1"/>
</dbReference>
<evidence type="ECO:0000313" key="14">
    <source>
        <dbReference type="EMBL" id="MCD5314905.1"/>
    </source>
</evidence>
<gene>
    <name evidence="14" type="ORF">LR394_28785</name>
</gene>
<dbReference type="Proteomes" id="UP001138997">
    <property type="component" value="Unassembled WGS sequence"/>
</dbReference>
<evidence type="ECO:0000256" key="7">
    <source>
        <dbReference type="ARBA" id="ARBA00022840"/>
    </source>
</evidence>
<dbReference type="AlphaFoldDB" id="A0A9X1SX81"/>
<reference evidence="14" key="1">
    <citation type="submission" date="2021-11" db="EMBL/GenBank/DDBJ databases">
        <title>Streptomyces corallinus and Kineosporia corallina sp. nov., two new coral-derived marine actinobacteria.</title>
        <authorList>
            <person name="Buangrab K."/>
            <person name="Sutthacheep M."/>
            <person name="Yeemin T."/>
            <person name="Harunari E."/>
            <person name="Igarashi Y."/>
            <person name="Sripreechasak P."/>
            <person name="Kanchanasin P."/>
            <person name="Tanasupawat S."/>
            <person name="Phongsopitanun W."/>
        </authorList>
    </citation>
    <scope>NUCLEOTIDE SEQUENCE</scope>
    <source>
        <strain evidence="14">JCM 31032</strain>
    </source>
</reference>
<dbReference type="InterPro" id="IPR011527">
    <property type="entry name" value="ABC1_TM_dom"/>
</dbReference>
<evidence type="ECO:0000256" key="3">
    <source>
        <dbReference type="ARBA" id="ARBA00022475"/>
    </source>
</evidence>
<name>A0A9X1SX81_9ACTN</name>
<evidence type="ECO:0000313" key="15">
    <source>
        <dbReference type="Proteomes" id="UP001138997"/>
    </source>
</evidence>
<dbReference type="GO" id="GO:0015421">
    <property type="term" value="F:ABC-type oligopeptide transporter activity"/>
    <property type="evidence" value="ECO:0007669"/>
    <property type="project" value="TreeGrafter"/>
</dbReference>
<dbReference type="PROSITE" id="PS50929">
    <property type="entry name" value="ABC_TM1F"/>
    <property type="match status" value="1"/>
</dbReference>
<dbReference type="FunFam" id="3.40.50.300:FF:000221">
    <property type="entry name" value="Multidrug ABC transporter ATP-binding protein"/>
    <property type="match status" value="1"/>
</dbReference>
<feature type="transmembrane region" description="Helical" evidence="11">
    <location>
        <begin position="280"/>
        <end position="297"/>
    </location>
</feature>
<protein>
    <submittedName>
        <fullName evidence="14">ABC transporter ATP-binding protein/permease</fullName>
    </submittedName>
</protein>
<dbReference type="GO" id="GO:0005524">
    <property type="term" value="F:ATP binding"/>
    <property type="evidence" value="ECO:0007669"/>
    <property type="project" value="UniProtKB-KW"/>
</dbReference>
<dbReference type="Pfam" id="PF00664">
    <property type="entry name" value="ABC_membrane"/>
    <property type="match status" value="1"/>
</dbReference>
<dbReference type="Pfam" id="PF00005">
    <property type="entry name" value="ABC_tran"/>
    <property type="match status" value="1"/>
</dbReference>
<dbReference type="PANTHER" id="PTHR43394">
    <property type="entry name" value="ATP-DEPENDENT PERMEASE MDL1, MITOCHONDRIAL"/>
    <property type="match status" value="1"/>
</dbReference>
<evidence type="ECO:0000256" key="10">
    <source>
        <dbReference type="ARBA" id="ARBA00023455"/>
    </source>
</evidence>
<dbReference type="InterPro" id="IPR027417">
    <property type="entry name" value="P-loop_NTPase"/>
</dbReference>
<feature type="transmembrane region" description="Helical" evidence="11">
    <location>
        <begin position="191"/>
        <end position="208"/>
    </location>
</feature>
<evidence type="ECO:0000256" key="9">
    <source>
        <dbReference type="ARBA" id="ARBA00023136"/>
    </source>
</evidence>
<keyword evidence="4" id="KW-0997">Cell inner membrane</keyword>
<dbReference type="InterPro" id="IPR017871">
    <property type="entry name" value="ABC_transporter-like_CS"/>
</dbReference>
<evidence type="ECO:0000256" key="2">
    <source>
        <dbReference type="ARBA" id="ARBA00022448"/>
    </source>
</evidence>
<dbReference type="SUPFAM" id="SSF52540">
    <property type="entry name" value="P-loop containing nucleoside triphosphate hydrolases"/>
    <property type="match status" value="1"/>
</dbReference>
<evidence type="ECO:0000256" key="11">
    <source>
        <dbReference type="SAM" id="Phobius"/>
    </source>
</evidence>
<keyword evidence="6" id="KW-0547">Nucleotide-binding</keyword>
<sequence>MPTPEKTRSRKKPENLRQAMPGARRILKHVRPHLAPERPLMIGGFAALLFEVGMRLLEPWPMKFVIDSVVAAGGSSAGQQPGGLSVQTVIGLSALALLVIVGLRALGAYLTTLCFALVGSRLLTRLRAEAFGHLQRLSLSFHATARTGDLVTRITSDVGRLREVAVTAALPLIGNLVTMIGMTLVVAWLDWQLALVMLSVVPIFMLTGRHNSRKINSVSKKQRSAEGQLASLATESLGAIRLVHSYSLASRLQQAFTSSNVKTLKDGVAAKKLSAGLERTTDVLVGIATALVLYIGALRVVDGALTVGELVVFLTYLKAALKPMRDLAKYTGRIAQASASGERLVDLLEEEPDVTDRPGARRARPLRGDIRFDEVDLTYGDGRQVLKRLNLHIPAGQRVALVGPSGAGKSSIASLLSRLRDPDQGRVLFDGQDLRDLTLQSVRSQVAVVLQESMLFATTVRENIEHGRPGASDQEIEQAARIAGAHDFVMSLPEGYDTVVGERGGTLSGGQRQRISIARAALRNAPIVVLDEAMSGLDEGTELEVAAALNRLTQGRTTIVITHDLSATADCDRVVWLQGGAVVDDGPPEVIVDLYRMSRRSESSEVELA</sequence>
<feature type="domain" description="ABC transmembrane type-1" evidence="13">
    <location>
        <begin position="42"/>
        <end position="336"/>
    </location>
</feature>
<evidence type="ECO:0000256" key="5">
    <source>
        <dbReference type="ARBA" id="ARBA00022692"/>
    </source>
</evidence>
<dbReference type="PROSITE" id="PS50893">
    <property type="entry name" value="ABC_TRANSPORTER_2"/>
    <property type="match status" value="1"/>
</dbReference>
<dbReference type="EMBL" id="JAJOMB010000019">
    <property type="protein sequence ID" value="MCD5314905.1"/>
    <property type="molecule type" value="Genomic_DNA"/>
</dbReference>
<keyword evidence="15" id="KW-1185">Reference proteome</keyword>
<keyword evidence="9 11" id="KW-0472">Membrane</keyword>
<organism evidence="14 15">
    <name type="scientific">Kineosporia babensis</name>
    <dbReference type="NCBI Taxonomy" id="499548"/>
    <lineage>
        <taxon>Bacteria</taxon>
        <taxon>Bacillati</taxon>
        <taxon>Actinomycetota</taxon>
        <taxon>Actinomycetes</taxon>
        <taxon>Kineosporiales</taxon>
        <taxon>Kineosporiaceae</taxon>
        <taxon>Kineosporia</taxon>
    </lineage>
</organism>
<keyword evidence="3" id="KW-1003">Cell membrane</keyword>
<evidence type="ECO:0000256" key="8">
    <source>
        <dbReference type="ARBA" id="ARBA00022989"/>
    </source>
</evidence>
<dbReference type="InterPro" id="IPR003439">
    <property type="entry name" value="ABC_transporter-like_ATP-bd"/>
</dbReference>
<dbReference type="PROSITE" id="PS00211">
    <property type="entry name" value="ABC_TRANSPORTER_1"/>
    <property type="match status" value="1"/>
</dbReference>
<evidence type="ECO:0000256" key="6">
    <source>
        <dbReference type="ARBA" id="ARBA00022741"/>
    </source>
</evidence>
<dbReference type="CDD" id="cd18564">
    <property type="entry name" value="ABC_6TM_exporter_like"/>
    <property type="match status" value="1"/>
</dbReference>
<dbReference type="InterPro" id="IPR039421">
    <property type="entry name" value="Type_1_exporter"/>
</dbReference>
<dbReference type="SUPFAM" id="SSF90123">
    <property type="entry name" value="ABC transporter transmembrane region"/>
    <property type="match status" value="1"/>
</dbReference>
<dbReference type="RefSeq" id="WP_231447711.1">
    <property type="nucleotide sequence ID" value="NZ_JAJOMB010000019.1"/>
</dbReference>
<comment type="similarity">
    <text evidence="10">Belongs to the ABC transporter superfamily. Siderophore-Fe(3+) uptake transporter (SIUT) (TC 3.A.1.21) family.</text>
</comment>
<evidence type="ECO:0000259" key="13">
    <source>
        <dbReference type="PROSITE" id="PS50929"/>
    </source>
</evidence>
<comment type="subcellular location">
    <subcellularLocation>
        <location evidence="1">Cell inner membrane</location>
        <topology evidence="1">Multi-pass membrane protein</topology>
    </subcellularLocation>
</comment>
<evidence type="ECO:0000256" key="1">
    <source>
        <dbReference type="ARBA" id="ARBA00004429"/>
    </source>
</evidence>
<evidence type="ECO:0000256" key="4">
    <source>
        <dbReference type="ARBA" id="ARBA00022519"/>
    </source>
</evidence>
<dbReference type="Gene3D" id="1.20.1560.10">
    <property type="entry name" value="ABC transporter type 1, transmembrane domain"/>
    <property type="match status" value="1"/>
</dbReference>
<keyword evidence="8 11" id="KW-1133">Transmembrane helix</keyword>
<feature type="domain" description="ABC transporter" evidence="12">
    <location>
        <begin position="370"/>
        <end position="604"/>
    </location>
</feature>
<keyword evidence="7 14" id="KW-0067">ATP-binding</keyword>
<feature type="transmembrane region" description="Helical" evidence="11">
    <location>
        <begin position="164"/>
        <end position="185"/>
    </location>
</feature>
<keyword evidence="5 11" id="KW-0812">Transmembrane</keyword>
<proteinExistence type="inferred from homology"/>
<dbReference type="GO" id="GO:0005886">
    <property type="term" value="C:plasma membrane"/>
    <property type="evidence" value="ECO:0007669"/>
    <property type="project" value="UniProtKB-SubCell"/>
</dbReference>
<evidence type="ECO:0000259" key="12">
    <source>
        <dbReference type="PROSITE" id="PS50893"/>
    </source>
</evidence>
<dbReference type="PANTHER" id="PTHR43394:SF1">
    <property type="entry name" value="ATP-BINDING CASSETTE SUB-FAMILY B MEMBER 10, MITOCHONDRIAL"/>
    <property type="match status" value="1"/>
</dbReference>
<accession>A0A9X1SX81</accession>
<keyword evidence="2" id="KW-0813">Transport</keyword>
<dbReference type="InterPro" id="IPR036640">
    <property type="entry name" value="ABC1_TM_sf"/>
</dbReference>
<dbReference type="InterPro" id="IPR003593">
    <property type="entry name" value="AAA+_ATPase"/>
</dbReference>